<proteinExistence type="predicted"/>
<protein>
    <recommendedName>
        <fullName evidence="3">DNA primase</fullName>
    </recommendedName>
</protein>
<evidence type="ECO:0008006" key="3">
    <source>
        <dbReference type="Google" id="ProtNLM"/>
    </source>
</evidence>
<dbReference type="RefSeq" id="WP_130019732.1">
    <property type="nucleotide sequence ID" value="NZ_SEWF01000005.1"/>
</dbReference>
<organism evidence="1 2">
    <name type="scientific">Emticicia agri</name>
    <dbReference type="NCBI Taxonomy" id="2492393"/>
    <lineage>
        <taxon>Bacteria</taxon>
        <taxon>Pseudomonadati</taxon>
        <taxon>Bacteroidota</taxon>
        <taxon>Cytophagia</taxon>
        <taxon>Cytophagales</taxon>
        <taxon>Leadbetterellaceae</taxon>
        <taxon>Emticicia</taxon>
    </lineage>
</organism>
<accession>A0A4Q5M4D1</accession>
<dbReference type="Proteomes" id="UP000293162">
    <property type="component" value="Unassembled WGS sequence"/>
</dbReference>
<evidence type="ECO:0000313" key="2">
    <source>
        <dbReference type="Proteomes" id="UP000293162"/>
    </source>
</evidence>
<sequence length="222" mass="25882">MNYQIIRNEELFLNFIDWLPELKRNETYYVSLLARNKYHQAVGSDKAQVKRFTATKDFIYDKVKQLECELGTYKYKGVGIPQEALALYISVNPRDMEKACKNSLIRFAELITKEYNGYNPHQEVLSEIQKSCSRKVYFDLDFDKVAITETLTEVKQYINEDCLTVLRTRGGFHLLVEVAKIDKQYTRTWHQSLTKIEGCDIKGDNLIPVPGCTQGDFTPYFM</sequence>
<dbReference type="AlphaFoldDB" id="A0A4Q5M4D1"/>
<dbReference type="OrthoDB" id="1237862at2"/>
<gene>
    <name evidence="1" type="ORF">EWM59_04405</name>
</gene>
<evidence type="ECO:0000313" key="1">
    <source>
        <dbReference type="EMBL" id="RYU96773.1"/>
    </source>
</evidence>
<name>A0A4Q5M4D1_9BACT</name>
<keyword evidence="2" id="KW-1185">Reference proteome</keyword>
<reference evidence="1 2" key="1">
    <citation type="submission" date="2019-02" db="EMBL/GenBank/DDBJ databases">
        <title>Bacterial novel species Emticicia sp. 17J42-9 isolated from soil.</title>
        <authorList>
            <person name="Jung H.-Y."/>
        </authorList>
    </citation>
    <scope>NUCLEOTIDE SEQUENCE [LARGE SCALE GENOMIC DNA]</scope>
    <source>
        <strain evidence="1 2">17J42-9</strain>
    </source>
</reference>
<comment type="caution">
    <text evidence="1">The sequence shown here is derived from an EMBL/GenBank/DDBJ whole genome shotgun (WGS) entry which is preliminary data.</text>
</comment>
<dbReference type="EMBL" id="SEWF01000005">
    <property type="protein sequence ID" value="RYU96773.1"/>
    <property type="molecule type" value="Genomic_DNA"/>
</dbReference>